<protein>
    <submittedName>
        <fullName evidence="7">Oligopeptide transport system substrate-binding protein</fullName>
    </submittedName>
</protein>
<proteinExistence type="inferred from homology"/>
<keyword evidence="8" id="KW-1185">Reference proteome</keyword>
<name>A0A1I5IV33_9FIRM</name>
<dbReference type="Gene3D" id="3.40.190.10">
    <property type="entry name" value="Periplasmic binding protein-like II"/>
    <property type="match status" value="1"/>
</dbReference>
<dbReference type="Proteomes" id="UP000198806">
    <property type="component" value="Unassembled WGS sequence"/>
</dbReference>
<dbReference type="PROSITE" id="PS51257">
    <property type="entry name" value="PROKAR_LIPOPROTEIN"/>
    <property type="match status" value="1"/>
</dbReference>
<keyword evidence="3" id="KW-0813">Transport</keyword>
<dbReference type="Gene3D" id="3.90.76.10">
    <property type="entry name" value="Dipeptide-binding Protein, Domain 1"/>
    <property type="match status" value="1"/>
</dbReference>
<dbReference type="GO" id="GO:1904680">
    <property type="term" value="F:peptide transmembrane transporter activity"/>
    <property type="evidence" value="ECO:0007669"/>
    <property type="project" value="TreeGrafter"/>
</dbReference>
<reference evidence="7 8" key="1">
    <citation type="submission" date="2016-10" db="EMBL/GenBank/DDBJ databases">
        <authorList>
            <person name="de Groot N.N."/>
        </authorList>
    </citation>
    <scope>NUCLEOTIDE SEQUENCE [LARGE SCALE GENOMIC DNA]</scope>
    <source>
        <strain evidence="7 8">DSM 1283</strain>
    </source>
</reference>
<evidence type="ECO:0000259" key="6">
    <source>
        <dbReference type="Pfam" id="PF00496"/>
    </source>
</evidence>
<dbReference type="SUPFAM" id="SSF53850">
    <property type="entry name" value="Periplasmic binding protein-like II"/>
    <property type="match status" value="1"/>
</dbReference>
<dbReference type="AlphaFoldDB" id="A0A1I5IV33"/>
<dbReference type="GO" id="GO:0043190">
    <property type="term" value="C:ATP-binding cassette (ABC) transporter complex"/>
    <property type="evidence" value="ECO:0007669"/>
    <property type="project" value="InterPro"/>
</dbReference>
<evidence type="ECO:0000313" key="7">
    <source>
        <dbReference type="EMBL" id="SFO64435.1"/>
    </source>
</evidence>
<dbReference type="PROSITE" id="PS01040">
    <property type="entry name" value="SBP_BACTERIAL_5"/>
    <property type="match status" value="1"/>
</dbReference>
<evidence type="ECO:0000256" key="2">
    <source>
        <dbReference type="ARBA" id="ARBA00005695"/>
    </source>
</evidence>
<feature type="signal peptide" evidence="5">
    <location>
        <begin position="1"/>
        <end position="23"/>
    </location>
</feature>
<feature type="domain" description="Solute-binding protein family 5" evidence="6">
    <location>
        <begin position="90"/>
        <end position="475"/>
    </location>
</feature>
<dbReference type="InterPro" id="IPR023765">
    <property type="entry name" value="SBP_5_CS"/>
</dbReference>
<comment type="subcellular location">
    <subcellularLocation>
        <location evidence="1">Cell membrane</location>
        <topology evidence="1">Lipid-anchor</topology>
    </subcellularLocation>
</comment>
<dbReference type="PIRSF" id="PIRSF002741">
    <property type="entry name" value="MppA"/>
    <property type="match status" value="1"/>
</dbReference>
<dbReference type="EMBL" id="FOWD01000054">
    <property type="protein sequence ID" value="SFO64435.1"/>
    <property type="molecule type" value="Genomic_DNA"/>
</dbReference>
<dbReference type="FunFam" id="3.10.105.10:FF:000001">
    <property type="entry name" value="Oligopeptide ABC transporter, oligopeptide-binding protein"/>
    <property type="match status" value="1"/>
</dbReference>
<evidence type="ECO:0000256" key="1">
    <source>
        <dbReference type="ARBA" id="ARBA00004193"/>
    </source>
</evidence>
<dbReference type="Gene3D" id="3.10.105.10">
    <property type="entry name" value="Dipeptide-binding Protein, Domain 3"/>
    <property type="match status" value="1"/>
</dbReference>
<dbReference type="InterPro" id="IPR000914">
    <property type="entry name" value="SBP_5_dom"/>
</dbReference>
<comment type="similarity">
    <text evidence="2">Belongs to the bacterial solute-binding protein 5 family.</text>
</comment>
<keyword evidence="4 5" id="KW-0732">Signal</keyword>
<accession>A0A1I5IV33</accession>
<dbReference type="GO" id="GO:0030288">
    <property type="term" value="C:outer membrane-bounded periplasmic space"/>
    <property type="evidence" value="ECO:0007669"/>
    <property type="project" value="UniProtKB-ARBA"/>
</dbReference>
<feature type="chain" id="PRO_5038676356" evidence="5">
    <location>
        <begin position="24"/>
        <end position="553"/>
    </location>
</feature>
<dbReference type="FunFam" id="3.90.76.10:FF:000001">
    <property type="entry name" value="Oligopeptide ABC transporter substrate-binding protein"/>
    <property type="match status" value="1"/>
</dbReference>
<gene>
    <name evidence="7" type="ORF">SAMN04489757_15412</name>
</gene>
<sequence>MKKSVTRKSLVMLLALTMLVTTALTGCGKKATNNTGNQTGNDTADGLVIDVSVGPEPETIDPTINTTVDGAAYINHAFEGLMKLDPEGNIVEGTAESYEVSEDGLVYTFKIRDNAKWSDGTPFTADAFVYAWQRLVDPATASQYNYIIDMVKNANEIMAGEMDKSELGIKALDEKTVEVTLAVATPYFLEICAFPATFPLREDIVSANPDTWIQDASTYIGNGPYILDTWDHQSMIVMKKNPNYYGVEKVGPDTINFHLMEDKNTILASFENGEILFGDDLPSEEIERMTDKGLYIQGQLGTYFLCLNVENEALKDANVRKALTLAIDRNYIVNSVTKGGQQPADTFVPTGLSDVETTTEFHEVSNKWYSVDPADYEANVKEAKKLLADAGYADGKGFPTVELMINPGHESIAEAVIYMWQQELGINATISSQDWAVFSDTRSSGDYQIARHGWLADYNDPISFLDMWVTGGGNNDAKYSNTEYDKLIKQVKASSDRKERIDLMHQAEDVLAKDMPIIPLYFYTDLYLKSDKLEGFYTSPLGFKFFSNVSVAE</sequence>
<dbReference type="CDD" id="cd08504">
    <property type="entry name" value="PBP2_OppA"/>
    <property type="match status" value="1"/>
</dbReference>
<dbReference type="STRING" id="1527.SAMN04489757_15412"/>
<evidence type="ECO:0000256" key="5">
    <source>
        <dbReference type="SAM" id="SignalP"/>
    </source>
</evidence>
<organism evidence="7 8">
    <name type="scientific">Anaerocolumna aminovalerica</name>
    <dbReference type="NCBI Taxonomy" id="1527"/>
    <lineage>
        <taxon>Bacteria</taxon>
        <taxon>Bacillati</taxon>
        <taxon>Bacillota</taxon>
        <taxon>Clostridia</taxon>
        <taxon>Lachnospirales</taxon>
        <taxon>Lachnospiraceae</taxon>
        <taxon>Anaerocolumna</taxon>
    </lineage>
</organism>
<dbReference type="OrthoDB" id="9801912at2"/>
<dbReference type="InterPro" id="IPR030678">
    <property type="entry name" value="Peptide/Ni-bd"/>
</dbReference>
<dbReference type="PANTHER" id="PTHR30290">
    <property type="entry name" value="PERIPLASMIC BINDING COMPONENT OF ABC TRANSPORTER"/>
    <property type="match status" value="1"/>
</dbReference>
<dbReference type="InterPro" id="IPR039424">
    <property type="entry name" value="SBP_5"/>
</dbReference>
<dbReference type="PANTHER" id="PTHR30290:SF10">
    <property type="entry name" value="PERIPLASMIC OLIGOPEPTIDE-BINDING PROTEIN-RELATED"/>
    <property type="match status" value="1"/>
</dbReference>
<dbReference type="RefSeq" id="WP_091688957.1">
    <property type="nucleotide sequence ID" value="NZ_BAABFM010000032.1"/>
</dbReference>
<dbReference type="GO" id="GO:0015833">
    <property type="term" value="P:peptide transport"/>
    <property type="evidence" value="ECO:0007669"/>
    <property type="project" value="TreeGrafter"/>
</dbReference>
<evidence type="ECO:0000256" key="3">
    <source>
        <dbReference type="ARBA" id="ARBA00022448"/>
    </source>
</evidence>
<evidence type="ECO:0000256" key="4">
    <source>
        <dbReference type="ARBA" id="ARBA00022729"/>
    </source>
</evidence>
<evidence type="ECO:0000313" key="8">
    <source>
        <dbReference type="Proteomes" id="UP000198806"/>
    </source>
</evidence>
<dbReference type="Pfam" id="PF00496">
    <property type="entry name" value="SBP_bac_5"/>
    <property type="match status" value="1"/>
</dbReference>